<evidence type="ECO:0000313" key="2">
    <source>
        <dbReference type="Proteomes" id="UP001381693"/>
    </source>
</evidence>
<name>A0AAN8XNY7_HALRR</name>
<comment type="caution">
    <text evidence="1">The sequence shown here is derived from an EMBL/GenBank/DDBJ whole genome shotgun (WGS) entry which is preliminary data.</text>
</comment>
<dbReference type="Proteomes" id="UP001381693">
    <property type="component" value="Unassembled WGS sequence"/>
</dbReference>
<gene>
    <name evidence="1" type="ORF">SK128_016718</name>
</gene>
<feature type="non-terminal residue" evidence="1">
    <location>
        <position position="66"/>
    </location>
</feature>
<dbReference type="EMBL" id="JAXCGZ010000334">
    <property type="protein sequence ID" value="KAK7086156.1"/>
    <property type="molecule type" value="Genomic_DNA"/>
</dbReference>
<accession>A0AAN8XNY7</accession>
<reference evidence="1 2" key="1">
    <citation type="submission" date="2023-11" db="EMBL/GenBank/DDBJ databases">
        <title>Halocaridina rubra genome assembly.</title>
        <authorList>
            <person name="Smith C."/>
        </authorList>
    </citation>
    <scope>NUCLEOTIDE SEQUENCE [LARGE SCALE GENOMIC DNA]</scope>
    <source>
        <strain evidence="1">EP-1</strain>
        <tissue evidence="1">Whole</tissue>
    </source>
</reference>
<evidence type="ECO:0000313" key="1">
    <source>
        <dbReference type="EMBL" id="KAK7086156.1"/>
    </source>
</evidence>
<sequence>MTVIANYIIGLRSGILAYYTLTEDVLPENRRTEMEMGKNCPKGDDKRITDHTACADWRKIPNNVTD</sequence>
<keyword evidence="2" id="KW-1185">Reference proteome</keyword>
<organism evidence="1 2">
    <name type="scientific">Halocaridina rubra</name>
    <name type="common">Hawaiian red shrimp</name>
    <dbReference type="NCBI Taxonomy" id="373956"/>
    <lineage>
        <taxon>Eukaryota</taxon>
        <taxon>Metazoa</taxon>
        <taxon>Ecdysozoa</taxon>
        <taxon>Arthropoda</taxon>
        <taxon>Crustacea</taxon>
        <taxon>Multicrustacea</taxon>
        <taxon>Malacostraca</taxon>
        <taxon>Eumalacostraca</taxon>
        <taxon>Eucarida</taxon>
        <taxon>Decapoda</taxon>
        <taxon>Pleocyemata</taxon>
        <taxon>Caridea</taxon>
        <taxon>Atyoidea</taxon>
        <taxon>Atyidae</taxon>
        <taxon>Halocaridina</taxon>
    </lineage>
</organism>
<proteinExistence type="predicted"/>
<protein>
    <submittedName>
        <fullName evidence="1">Uncharacterized protein</fullName>
    </submittedName>
</protein>
<dbReference type="AlphaFoldDB" id="A0AAN8XNY7"/>